<dbReference type="Proteomes" id="UP000294933">
    <property type="component" value="Unassembled WGS sequence"/>
</dbReference>
<keyword evidence="8 9" id="KW-0739">Sodium transport</keyword>
<evidence type="ECO:0000256" key="7">
    <source>
        <dbReference type="ARBA" id="ARBA00023136"/>
    </source>
</evidence>
<feature type="transmembrane region" description="Helical" evidence="11">
    <location>
        <begin position="26"/>
        <end position="48"/>
    </location>
</feature>
<feature type="transmembrane region" description="Helical" evidence="11">
    <location>
        <begin position="120"/>
        <end position="141"/>
    </location>
</feature>
<dbReference type="NCBIfam" id="TIGR00840">
    <property type="entry name" value="b_cpa1"/>
    <property type="match status" value="1"/>
</dbReference>
<evidence type="ECO:0000256" key="9">
    <source>
        <dbReference type="RuleBase" id="RU003722"/>
    </source>
</evidence>
<evidence type="ECO:0000256" key="8">
    <source>
        <dbReference type="ARBA" id="ARBA00023201"/>
    </source>
</evidence>
<evidence type="ECO:0000256" key="5">
    <source>
        <dbReference type="ARBA" id="ARBA00023053"/>
    </source>
</evidence>
<keyword evidence="6 9" id="KW-0406">Ion transport</keyword>
<keyword evidence="5" id="KW-0915">Sodium</keyword>
<accession>A0A4Y7PIR7</accession>
<feature type="transmembrane region" description="Helical" evidence="11">
    <location>
        <begin position="60"/>
        <end position="77"/>
    </location>
</feature>
<dbReference type="GO" id="GO:0015385">
    <property type="term" value="F:sodium:proton antiporter activity"/>
    <property type="evidence" value="ECO:0007669"/>
    <property type="project" value="InterPro"/>
</dbReference>
<reference evidence="13 14" key="1">
    <citation type="submission" date="2018-06" db="EMBL/GenBank/DDBJ databases">
        <title>A transcriptomic atlas of mushroom development highlights an independent origin of complex multicellularity.</title>
        <authorList>
            <consortium name="DOE Joint Genome Institute"/>
            <person name="Krizsan K."/>
            <person name="Almasi E."/>
            <person name="Merenyi Z."/>
            <person name="Sahu N."/>
            <person name="Viragh M."/>
            <person name="Koszo T."/>
            <person name="Mondo S."/>
            <person name="Kiss B."/>
            <person name="Balint B."/>
            <person name="Kues U."/>
            <person name="Barry K."/>
            <person name="Hegedus J.C."/>
            <person name="Henrissat B."/>
            <person name="Johnson J."/>
            <person name="Lipzen A."/>
            <person name="Ohm R."/>
            <person name="Nagy I."/>
            <person name="Pangilinan J."/>
            <person name="Yan J."/>
            <person name="Xiong Y."/>
            <person name="Grigoriev I.V."/>
            <person name="Hibbett D.S."/>
            <person name="Nagy L.G."/>
        </authorList>
    </citation>
    <scope>NUCLEOTIDE SEQUENCE [LARGE SCALE GENOMIC DNA]</scope>
    <source>
        <strain evidence="13 14">SZMC22713</strain>
    </source>
</reference>
<feature type="transmembrane region" description="Helical" evidence="11">
    <location>
        <begin position="312"/>
        <end position="334"/>
    </location>
</feature>
<dbReference type="Gene3D" id="6.10.140.1330">
    <property type="match status" value="1"/>
</dbReference>
<feature type="transmembrane region" description="Helical" evidence="11">
    <location>
        <begin position="346"/>
        <end position="370"/>
    </location>
</feature>
<evidence type="ECO:0000313" key="14">
    <source>
        <dbReference type="Proteomes" id="UP000294933"/>
    </source>
</evidence>
<sequence>MVRSFTLAAPAASPSGSPVVEEEEFYSSWSLFLVCILLILSLWTSYYLQIKKIRAIHETLVSIFAGMFVGFIIRVAPGHLMREMLTFKHTLFFNLLLPPIILNSGYELKQENFFRNFGSILTFAFLGTFISAVGLGVLVYLYSLLGLESLNITLLECLIFGSTLSATDPVTILAIFNQHKVDPKLYSIIFGESLLNDAVSIVLYETLSQFHGTEISLLSFFHGLGIFLLSFSSSMALGVAFGLFASLTLKHSSLALYPSIESCLVALIAYTCYFLSNGLSMSGIVSLLFCGITLKHYAYHTMSRRTQRTSKYMFAILAQLTENFIFIYLGLSLFTSPPSGSKVTSYFKPLFIVITTICVIFARYASVFPLSQAINFFQRHARGQRTEELPYAYQMMLFWAGLRGAVGVALAAGFRGDNAEILRTTVLVVVVLTVVMFGGTTSRMLEILGIRTGVDDEGGSSSDEEDAVAAIAAGGPSRGSGWLGRRTNWGAGYTDEEERYAQGRARIGAHYMPQSYNHQAQAAGSGSGGHAMNNIFSAASSDSLESDSGEVLPMATPPHTPGIGHNSNRRSSIPGPGTPGEDGKWFQALDERYLIPLFSNATASRTFHARRARRTASGGNSPLAGVSASASGSEVGTPVESDDDLGGGEGEGRGEGGDGGRSPWTSSRPQLTRIASIDESRLERGLASPVLRGSRDAL</sequence>
<dbReference type="GO" id="GO:0007035">
    <property type="term" value="P:vacuolar acidification"/>
    <property type="evidence" value="ECO:0007669"/>
    <property type="project" value="TreeGrafter"/>
</dbReference>
<protein>
    <recommendedName>
        <fullName evidence="9">Sodium/hydrogen exchanger</fullName>
    </recommendedName>
</protein>
<comment type="subcellular location">
    <subcellularLocation>
        <location evidence="1">Membrane</location>
        <topology evidence="1">Multi-pass membrane protein</topology>
    </subcellularLocation>
</comment>
<organism evidence="13 14">
    <name type="scientific">Rickenella mellea</name>
    <dbReference type="NCBI Taxonomy" id="50990"/>
    <lineage>
        <taxon>Eukaryota</taxon>
        <taxon>Fungi</taxon>
        <taxon>Dikarya</taxon>
        <taxon>Basidiomycota</taxon>
        <taxon>Agaricomycotina</taxon>
        <taxon>Agaricomycetes</taxon>
        <taxon>Hymenochaetales</taxon>
        <taxon>Rickenellaceae</taxon>
        <taxon>Rickenella</taxon>
    </lineage>
</organism>
<comment type="similarity">
    <text evidence="9">Belongs to the monovalent cation:proton antiporter 1 (CPA1) transporter (TC 2.A.36) family.</text>
</comment>
<dbReference type="Pfam" id="PF00999">
    <property type="entry name" value="Na_H_Exchanger"/>
    <property type="match status" value="1"/>
</dbReference>
<evidence type="ECO:0000256" key="4">
    <source>
        <dbReference type="ARBA" id="ARBA00022989"/>
    </source>
</evidence>
<proteinExistence type="inferred from homology"/>
<gene>
    <name evidence="13" type="ORF">BD410DRAFT_778363</name>
</gene>
<dbReference type="EMBL" id="ML170289">
    <property type="protein sequence ID" value="TDL15125.1"/>
    <property type="molecule type" value="Genomic_DNA"/>
</dbReference>
<dbReference type="GO" id="GO:0005770">
    <property type="term" value="C:late endosome"/>
    <property type="evidence" value="ECO:0007669"/>
    <property type="project" value="TreeGrafter"/>
</dbReference>
<keyword evidence="7 11" id="KW-0472">Membrane</keyword>
<feature type="transmembrane region" description="Helical" evidence="11">
    <location>
        <begin position="421"/>
        <end position="441"/>
    </location>
</feature>
<dbReference type="PANTHER" id="PTHR10110">
    <property type="entry name" value="SODIUM/HYDROGEN EXCHANGER"/>
    <property type="match status" value="1"/>
</dbReference>
<dbReference type="GO" id="GO:0005769">
    <property type="term" value="C:early endosome"/>
    <property type="evidence" value="ECO:0007669"/>
    <property type="project" value="TreeGrafter"/>
</dbReference>
<dbReference type="InterPro" id="IPR006153">
    <property type="entry name" value="Cation/H_exchanger_TM"/>
</dbReference>
<evidence type="ECO:0000256" key="1">
    <source>
        <dbReference type="ARBA" id="ARBA00004141"/>
    </source>
</evidence>
<evidence type="ECO:0000256" key="6">
    <source>
        <dbReference type="ARBA" id="ARBA00023065"/>
    </source>
</evidence>
<name>A0A4Y7PIR7_9AGAM</name>
<feature type="region of interest" description="Disordered" evidence="10">
    <location>
        <begin position="609"/>
        <end position="698"/>
    </location>
</feature>
<feature type="compositionally biased region" description="Low complexity" evidence="10">
    <location>
        <begin position="624"/>
        <end position="636"/>
    </location>
</feature>
<evidence type="ECO:0000256" key="3">
    <source>
        <dbReference type="ARBA" id="ARBA00022692"/>
    </source>
</evidence>
<keyword evidence="3 9" id="KW-0812">Transmembrane</keyword>
<dbReference type="PANTHER" id="PTHR10110:SF187">
    <property type="entry name" value="SODIUM_HYDROGEN EXCHANGER"/>
    <property type="match status" value="1"/>
</dbReference>
<feature type="transmembrane region" description="Helical" evidence="11">
    <location>
        <begin position="254"/>
        <end position="276"/>
    </location>
</feature>
<dbReference type="InterPro" id="IPR018422">
    <property type="entry name" value="Cation/H_exchanger_CPA1"/>
</dbReference>
<dbReference type="GO" id="GO:0015386">
    <property type="term" value="F:potassium:proton antiporter activity"/>
    <property type="evidence" value="ECO:0007669"/>
    <property type="project" value="TreeGrafter"/>
</dbReference>
<dbReference type="STRING" id="50990.A0A4Y7PIR7"/>
<keyword evidence="9" id="KW-0050">Antiport</keyword>
<keyword evidence="4 11" id="KW-1133">Transmembrane helix</keyword>
<evidence type="ECO:0000313" key="13">
    <source>
        <dbReference type="EMBL" id="TDL15125.1"/>
    </source>
</evidence>
<feature type="transmembrane region" description="Helical" evidence="11">
    <location>
        <begin position="224"/>
        <end position="247"/>
    </location>
</feature>
<dbReference type="AlphaFoldDB" id="A0A4Y7PIR7"/>
<evidence type="ECO:0000256" key="2">
    <source>
        <dbReference type="ARBA" id="ARBA00022448"/>
    </source>
</evidence>
<feature type="region of interest" description="Disordered" evidence="10">
    <location>
        <begin position="540"/>
        <end position="584"/>
    </location>
</feature>
<evidence type="ECO:0000259" key="12">
    <source>
        <dbReference type="Pfam" id="PF00999"/>
    </source>
</evidence>
<keyword evidence="2 9" id="KW-0813">Transport</keyword>
<dbReference type="GO" id="GO:0000329">
    <property type="term" value="C:fungal-type vacuole membrane"/>
    <property type="evidence" value="ECO:0007669"/>
    <property type="project" value="TreeGrafter"/>
</dbReference>
<feature type="domain" description="Cation/H+ exchanger transmembrane" evidence="12">
    <location>
        <begin position="40"/>
        <end position="446"/>
    </location>
</feature>
<dbReference type="OrthoDB" id="196264at2759"/>
<feature type="transmembrane region" description="Helical" evidence="11">
    <location>
        <begin position="282"/>
        <end position="300"/>
    </location>
</feature>
<keyword evidence="14" id="KW-1185">Reference proteome</keyword>
<dbReference type="PRINTS" id="PR01084">
    <property type="entry name" value="NAHEXCHNGR"/>
</dbReference>
<dbReference type="InterPro" id="IPR004709">
    <property type="entry name" value="NaH_exchanger"/>
</dbReference>
<evidence type="ECO:0000256" key="10">
    <source>
        <dbReference type="SAM" id="MobiDB-lite"/>
    </source>
</evidence>
<feature type="transmembrane region" description="Helical" evidence="11">
    <location>
        <begin position="391"/>
        <end position="415"/>
    </location>
</feature>
<feature type="transmembrane region" description="Helical" evidence="11">
    <location>
        <begin position="153"/>
        <end position="176"/>
    </location>
</feature>
<evidence type="ECO:0000256" key="11">
    <source>
        <dbReference type="SAM" id="Phobius"/>
    </source>
</evidence>
<dbReference type="VEuPathDB" id="FungiDB:BD410DRAFT_778363"/>